<evidence type="ECO:0000313" key="2">
    <source>
        <dbReference type="EMBL" id="OIO33459.1"/>
    </source>
</evidence>
<accession>A0A1J4VBL9</accession>
<evidence type="ECO:0000256" key="1">
    <source>
        <dbReference type="SAM" id="Phobius"/>
    </source>
</evidence>
<comment type="caution">
    <text evidence="2">The sequence shown here is derived from an EMBL/GenBank/DDBJ whole genome shotgun (WGS) entry which is preliminary data.</text>
</comment>
<dbReference type="AlphaFoldDB" id="A0A1J4VBL9"/>
<dbReference type="Proteomes" id="UP000183206">
    <property type="component" value="Unassembled WGS sequence"/>
</dbReference>
<reference evidence="2 3" key="1">
    <citation type="journal article" date="2016" name="Environ. Microbiol.">
        <title>Genomic resolution of a cold subsurface aquifer community provides metabolic insights for novel microbes adapted to high CO concentrations.</title>
        <authorList>
            <person name="Probst A.J."/>
            <person name="Castelle C.J."/>
            <person name="Singh A."/>
            <person name="Brown C.T."/>
            <person name="Anantharaman K."/>
            <person name="Sharon I."/>
            <person name="Hug L.A."/>
            <person name="Burstein D."/>
            <person name="Emerson J.B."/>
            <person name="Thomas B.C."/>
            <person name="Banfield J.F."/>
        </authorList>
    </citation>
    <scope>NUCLEOTIDE SEQUENCE [LARGE SCALE GENOMIC DNA]</scope>
    <source>
        <strain evidence="2">CG1_02_47_685</strain>
    </source>
</reference>
<keyword evidence="1" id="KW-1133">Transmembrane helix</keyword>
<evidence type="ECO:0000313" key="3">
    <source>
        <dbReference type="Proteomes" id="UP000183206"/>
    </source>
</evidence>
<name>A0A1J4VBL9_9BACT</name>
<organism evidence="2 3">
    <name type="scientific">Candidatus Nomurabacteria bacterium CG1_02_47_685</name>
    <dbReference type="NCBI Taxonomy" id="1805282"/>
    <lineage>
        <taxon>Bacteria</taxon>
        <taxon>Candidatus Nomuraibacteriota</taxon>
    </lineage>
</organism>
<sequence>MNWKIWAPIGIVAIVALIMIQLGTRNPQAPVVGETPGTPDIAQELPVAATESATGNVDAATDAILSGIADDEAIFVDATKDAELVVVDNQAIDNLGQSYYENEF</sequence>
<protein>
    <submittedName>
        <fullName evidence="2">Uncharacterized protein</fullName>
    </submittedName>
</protein>
<dbReference type="EMBL" id="MNVO01000006">
    <property type="protein sequence ID" value="OIO33459.1"/>
    <property type="molecule type" value="Genomic_DNA"/>
</dbReference>
<proteinExistence type="predicted"/>
<gene>
    <name evidence="2" type="ORF">AUJ44_00275</name>
</gene>
<feature type="transmembrane region" description="Helical" evidence="1">
    <location>
        <begin position="6"/>
        <end position="24"/>
    </location>
</feature>
<keyword evidence="1" id="KW-0472">Membrane</keyword>
<keyword evidence="1" id="KW-0812">Transmembrane</keyword>